<evidence type="ECO:0000313" key="2">
    <source>
        <dbReference type="EMBL" id="MCH6468557.1"/>
    </source>
</evidence>
<feature type="region of interest" description="Disordered" evidence="1">
    <location>
        <begin position="1"/>
        <end position="20"/>
    </location>
</feature>
<evidence type="ECO:0000313" key="3">
    <source>
        <dbReference type="Proteomes" id="UP001202922"/>
    </source>
</evidence>
<proteinExistence type="predicted"/>
<dbReference type="Proteomes" id="UP001202922">
    <property type="component" value="Unassembled WGS sequence"/>
</dbReference>
<accession>A0ABS9TWB3</accession>
<name>A0ABS9TWB3_9MICC</name>
<evidence type="ECO:0000256" key="1">
    <source>
        <dbReference type="SAM" id="MobiDB-lite"/>
    </source>
</evidence>
<dbReference type="EMBL" id="JAKZBV010000001">
    <property type="protein sequence ID" value="MCH6468557.1"/>
    <property type="molecule type" value="Genomic_DNA"/>
</dbReference>
<protein>
    <submittedName>
        <fullName evidence="2">Uncharacterized protein</fullName>
    </submittedName>
</protein>
<gene>
    <name evidence="2" type="ORF">L0M17_00915</name>
</gene>
<organism evidence="2 3">
    <name type="scientific">Sinomonas terrae</name>
    <dbReference type="NCBI Taxonomy" id="2908838"/>
    <lineage>
        <taxon>Bacteria</taxon>
        <taxon>Bacillati</taxon>
        <taxon>Actinomycetota</taxon>
        <taxon>Actinomycetes</taxon>
        <taxon>Micrococcales</taxon>
        <taxon>Micrococcaceae</taxon>
        <taxon>Sinomonas</taxon>
    </lineage>
</organism>
<keyword evidence="3" id="KW-1185">Reference proteome</keyword>
<feature type="compositionally biased region" description="Basic and acidic residues" evidence="1">
    <location>
        <begin position="1"/>
        <end position="13"/>
    </location>
</feature>
<comment type="caution">
    <text evidence="2">The sequence shown here is derived from an EMBL/GenBank/DDBJ whole genome shotgun (WGS) entry which is preliminary data.</text>
</comment>
<reference evidence="2 3" key="1">
    <citation type="submission" date="2022-03" db="EMBL/GenBank/DDBJ databases">
        <title>Sinomonas sp. isolated from a soil.</title>
        <authorList>
            <person name="Han J."/>
            <person name="Kim D.-U."/>
        </authorList>
    </citation>
    <scope>NUCLEOTIDE SEQUENCE [LARGE SCALE GENOMIC DNA]</scope>
    <source>
        <strain evidence="2 3">5-5</strain>
    </source>
</reference>
<sequence>MDPINEHRHHSDALRTAVASEAGRTPPFLRTAVQARAAAGASIAEPYDSLARQIGEAAYRVTTEQVAAVREALGSDKGAFEIIMSASIGAGLARWDAAIRAIEGVTDASA</sequence>
<dbReference type="RefSeq" id="WP_241050374.1">
    <property type="nucleotide sequence ID" value="NZ_JAKZBV010000001.1"/>
</dbReference>